<dbReference type="CDD" id="cd00397">
    <property type="entry name" value="DNA_BRE_C"/>
    <property type="match status" value="1"/>
</dbReference>
<dbReference type="Proteomes" id="UP001595906">
    <property type="component" value="Unassembled WGS sequence"/>
</dbReference>
<dbReference type="RefSeq" id="WP_379013849.1">
    <property type="nucleotide sequence ID" value="NZ_JBHSDC010000018.1"/>
</dbReference>
<proteinExistence type="predicted"/>
<feature type="domain" description="Tyr recombinase" evidence="3">
    <location>
        <begin position="173"/>
        <end position="352"/>
    </location>
</feature>
<organism evidence="4 5">
    <name type="scientific">Parasediminibacterium paludis</name>
    <dbReference type="NCBI Taxonomy" id="908966"/>
    <lineage>
        <taxon>Bacteria</taxon>
        <taxon>Pseudomonadati</taxon>
        <taxon>Bacteroidota</taxon>
        <taxon>Chitinophagia</taxon>
        <taxon>Chitinophagales</taxon>
        <taxon>Chitinophagaceae</taxon>
        <taxon>Parasediminibacterium</taxon>
    </lineage>
</organism>
<name>A0ABV8PVG5_9BACT</name>
<dbReference type="Gene3D" id="1.10.150.130">
    <property type="match status" value="1"/>
</dbReference>
<dbReference type="EMBL" id="JBHSDC010000018">
    <property type="protein sequence ID" value="MFC4232119.1"/>
    <property type="molecule type" value="Genomic_DNA"/>
</dbReference>
<dbReference type="PROSITE" id="PS51898">
    <property type="entry name" value="TYR_RECOMBINASE"/>
    <property type="match status" value="1"/>
</dbReference>
<keyword evidence="5" id="KW-1185">Reference proteome</keyword>
<gene>
    <name evidence="4" type="ORF">ACFOW1_09470</name>
</gene>
<reference evidence="5" key="1">
    <citation type="journal article" date="2019" name="Int. J. Syst. Evol. Microbiol.">
        <title>The Global Catalogue of Microorganisms (GCM) 10K type strain sequencing project: providing services to taxonomists for standard genome sequencing and annotation.</title>
        <authorList>
            <consortium name="The Broad Institute Genomics Platform"/>
            <consortium name="The Broad Institute Genome Sequencing Center for Infectious Disease"/>
            <person name="Wu L."/>
            <person name="Ma J."/>
        </authorList>
    </citation>
    <scope>NUCLEOTIDE SEQUENCE [LARGE SCALE GENOMIC DNA]</scope>
    <source>
        <strain evidence="5">CECT 8010</strain>
    </source>
</reference>
<keyword evidence="1" id="KW-0238">DNA-binding</keyword>
<dbReference type="Pfam" id="PF00589">
    <property type="entry name" value="Phage_integrase"/>
    <property type="match status" value="1"/>
</dbReference>
<evidence type="ECO:0000313" key="5">
    <source>
        <dbReference type="Proteomes" id="UP001595906"/>
    </source>
</evidence>
<protein>
    <submittedName>
        <fullName evidence="4">Tyrosine-type recombinase/integrase</fullName>
    </submittedName>
</protein>
<dbReference type="InterPro" id="IPR010998">
    <property type="entry name" value="Integrase_recombinase_N"/>
</dbReference>
<accession>A0ABV8PVG5</accession>
<evidence type="ECO:0000259" key="3">
    <source>
        <dbReference type="PROSITE" id="PS51898"/>
    </source>
</evidence>
<dbReference type="SUPFAM" id="SSF56349">
    <property type="entry name" value="DNA breaking-rejoining enzymes"/>
    <property type="match status" value="1"/>
</dbReference>
<keyword evidence="2" id="KW-0233">DNA recombination</keyword>
<dbReference type="InterPro" id="IPR011010">
    <property type="entry name" value="DNA_brk_join_enz"/>
</dbReference>
<dbReference type="Gene3D" id="1.10.443.10">
    <property type="entry name" value="Intergrase catalytic core"/>
    <property type="match status" value="1"/>
</dbReference>
<sequence>MNKKNFAPTLFPLNRDMQKTWFVTYYDKAGRKLKKYGRLNHLQTLEERLIEAERLIQEITAPDRIEKERKIGLAGQMSDLLEYKRPFMRKKGYQSYSSVLKGFARWYISEASLKKEVAQGDYIRYLHEIGLHKNTIRGKTMVLKGLVNQLIKKGLQTTNPFEEEPLQKKVKAQSKLPFTANQVTRLKSYMLEHDSQLWDAVEFLYYLYLRPNELRQLKIEDIMFEEWKVYLNGSVAKDADVIYKAIPVPMRSHILKYASYPANYYIFSEGGKPGATMLSRDHISKRHKKIMTALNFGSRYSFYSWVHTGVKNAAMSNIPIKQLQLQKGHSDLKMFNEYLKDLRVDDCEQLIADFPSI</sequence>
<evidence type="ECO:0000256" key="2">
    <source>
        <dbReference type="ARBA" id="ARBA00023172"/>
    </source>
</evidence>
<comment type="caution">
    <text evidence="4">The sequence shown here is derived from an EMBL/GenBank/DDBJ whole genome shotgun (WGS) entry which is preliminary data.</text>
</comment>
<evidence type="ECO:0000256" key="1">
    <source>
        <dbReference type="ARBA" id="ARBA00023125"/>
    </source>
</evidence>
<dbReference type="InterPro" id="IPR002104">
    <property type="entry name" value="Integrase_catalytic"/>
</dbReference>
<evidence type="ECO:0000313" key="4">
    <source>
        <dbReference type="EMBL" id="MFC4232119.1"/>
    </source>
</evidence>
<dbReference type="InterPro" id="IPR013762">
    <property type="entry name" value="Integrase-like_cat_sf"/>
</dbReference>